<reference evidence="2 3" key="1">
    <citation type="submission" date="2021-01" db="EMBL/GenBank/DDBJ databases">
        <title>Actinoplanes sp. nov. LDG1-01 isolated from lichen.</title>
        <authorList>
            <person name="Saeng-In P."/>
            <person name="Phongsopitanun W."/>
            <person name="Kanchanasin P."/>
            <person name="Yuki M."/>
            <person name="Kudo T."/>
            <person name="Ohkuma M."/>
            <person name="Tanasupawat S."/>
        </authorList>
    </citation>
    <scope>NUCLEOTIDE SEQUENCE [LARGE SCALE GENOMIC DNA]</scope>
    <source>
        <strain evidence="2 3">LDG1-01</strain>
    </source>
</reference>
<comment type="caution">
    <text evidence="2">The sequence shown here is derived from an EMBL/GenBank/DDBJ whole genome shotgun (WGS) entry which is preliminary data.</text>
</comment>
<keyword evidence="1" id="KW-0732">Signal</keyword>
<dbReference type="Proteomes" id="UP000598996">
    <property type="component" value="Unassembled WGS sequence"/>
</dbReference>
<feature type="chain" id="PRO_5045991574" description="DUF5666 domain-containing protein" evidence="1">
    <location>
        <begin position="27"/>
        <end position="218"/>
    </location>
</feature>
<protein>
    <recommendedName>
        <fullName evidence="4">DUF5666 domain-containing protein</fullName>
    </recommendedName>
</protein>
<accession>A0ABS1W2S1</accession>
<proteinExistence type="predicted"/>
<gene>
    <name evidence="2" type="ORF">JKJ07_42790</name>
</gene>
<sequence length="218" mass="20955">MRLRHRAAVITAVAGVALAAASPALAATASVGTGTGTGTGANVNVNVGANVPAPFAGAGSVVSAGAGKVTVKLVTLDGKGGTATYPVAEKAVILLDGRTVALSALPAGARIVVVGTVTGGTTYSAKSLTALSRWQLNLNGTVSAVDAAKGTVTVNTGTPAAAVKLNVDPKANIELNGVKVGLSNLPVGATVNLNGTETTAGATVAGIDAKLGTARPRA</sequence>
<evidence type="ECO:0008006" key="4">
    <source>
        <dbReference type="Google" id="ProtNLM"/>
    </source>
</evidence>
<evidence type="ECO:0000256" key="1">
    <source>
        <dbReference type="SAM" id="SignalP"/>
    </source>
</evidence>
<keyword evidence="3" id="KW-1185">Reference proteome</keyword>
<dbReference type="RefSeq" id="WP_202997760.1">
    <property type="nucleotide sequence ID" value="NZ_JAENHO010000017.1"/>
</dbReference>
<dbReference type="EMBL" id="JAENHO010000017">
    <property type="protein sequence ID" value="MBL7261032.1"/>
    <property type="molecule type" value="Genomic_DNA"/>
</dbReference>
<name>A0ABS1W2S1_9ACTN</name>
<feature type="signal peptide" evidence="1">
    <location>
        <begin position="1"/>
        <end position="26"/>
    </location>
</feature>
<organism evidence="2 3">
    <name type="scientific">Paractinoplanes lichenicola</name>
    <dbReference type="NCBI Taxonomy" id="2802976"/>
    <lineage>
        <taxon>Bacteria</taxon>
        <taxon>Bacillati</taxon>
        <taxon>Actinomycetota</taxon>
        <taxon>Actinomycetes</taxon>
        <taxon>Micromonosporales</taxon>
        <taxon>Micromonosporaceae</taxon>
        <taxon>Paractinoplanes</taxon>
    </lineage>
</organism>
<evidence type="ECO:0000313" key="3">
    <source>
        <dbReference type="Proteomes" id="UP000598996"/>
    </source>
</evidence>
<evidence type="ECO:0000313" key="2">
    <source>
        <dbReference type="EMBL" id="MBL7261032.1"/>
    </source>
</evidence>